<dbReference type="GO" id="GO:0006355">
    <property type="term" value="P:regulation of DNA-templated transcription"/>
    <property type="evidence" value="ECO:0007669"/>
    <property type="project" value="InterPro"/>
</dbReference>
<dbReference type="PANTHER" id="PTHR47282:SF1">
    <property type="entry name" value="PGC-1 AND ERR-INDUCED REGULATOR IN MUSCLE PROTEIN 1"/>
    <property type="match status" value="1"/>
</dbReference>
<dbReference type="CTD" id="84808"/>
<dbReference type="GeneID" id="108502600"/>
<organism evidence="2 3">
    <name type="scientific">Lepidothrix coronata</name>
    <name type="common">blue-crowned manakin</name>
    <dbReference type="NCBI Taxonomy" id="321398"/>
    <lineage>
        <taxon>Eukaryota</taxon>
        <taxon>Metazoa</taxon>
        <taxon>Chordata</taxon>
        <taxon>Craniata</taxon>
        <taxon>Vertebrata</taxon>
        <taxon>Euteleostomi</taxon>
        <taxon>Archelosauria</taxon>
        <taxon>Archosauria</taxon>
        <taxon>Dinosauria</taxon>
        <taxon>Saurischia</taxon>
        <taxon>Theropoda</taxon>
        <taxon>Coelurosauria</taxon>
        <taxon>Aves</taxon>
        <taxon>Neognathae</taxon>
        <taxon>Neoaves</taxon>
        <taxon>Telluraves</taxon>
        <taxon>Australaves</taxon>
        <taxon>Passeriformes</taxon>
        <taxon>Pipridae</taxon>
        <taxon>Lepidothrix</taxon>
    </lineage>
</organism>
<keyword evidence="2" id="KW-1185">Reference proteome</keyword>
<dbReference type="PANTHER" id="PTHR47282">
    <property type="entry name" value="PGC-1 AND ERR-INDUCED REGULATOR IN MUSCLE PROTEIN 1"/>
    <property type="match status" value="1"/>
</dbReference>
<dbReference type="AlphaFoldDB" id="A0A6J0I3B3"/>
<feature type="compositionally biased region" description="Basic residues" evidence="1">
    <location>
        <begin position="663"/>
        <end position="675"/>
    </location>
</feature>
<evidence type="ECO:0000313" key="3">
    <source>
        <dbReference type="RefSeq" id="XP_017681177.1"/>
    </source>
</evidence>
<dbReference type="GO" id="GO:0005737">
    <property type="term" value="C:cytoplasm"/>
    <property type="evidence" value="ECO:0007669"/>
    <property type="project" value="TreeGrafter"/>
</dbReference>
<protein>
    <submittedName>
        <fullName evidence="3">PGC-1 and ERR-induced regulator in muscle protein 1</fullName>
    </submittedName>
</protein>
<proteinExistence type="predicted"/>
<accession>A0A6J0I3B3</accession>
<evidence type="ECO:0000313" key="2">
    <source>
        <dbReference type="Proteomes" id="UP000504624"/>
    </source>
</evidence>
<feature type="region of interest" description="Disordered" evidence="1">
    <location>
        <begin position="38"/>
        <end position="420"/>
    </location>
</feature>
<gene>
    <name evidence="3" type="primary">PERM1</name>
</gene>
<evidence type="ECO:0000256" key="1">
    <source>
        <dbReference type="SAM" id="MobiDB-lite"/>
    </source>
</evidence>
<dbReference type="RefSeq" id="XP_017681177.1">
    <property type="nucleotide sequence ID" value="XM_017825688.1"/>
</dbReference>
<name>A0A6J0I3B3_9PASS</name>
<dbReference type="Proteomes" id="UP000504624">
    <property type="component" value="Unplaced"/>
</dbReference>
<dbReference type="OrthoDB" id="8943218at2759"/>
<dbReference type="InterPro" id="IPR043442">
    <property type="entry name" value="Perm1"/>
</dbReference>
<dbReference type="GO" id="GO:0014850">
    <property type="term" value="P:response to muscle activity"/>
    <property type="evidence" value="ECO:0007669"/>
    <property type="project" value="TreeGrafter"/>
</dbReference>
<reference evidence="3" key="1">
    <citation type="submission" date="2025-08" db="UniProtKB">
        <authorList>
            <consortium name="RefSeq"/>
        </authorList>
    </citation>
    <scope>IDENTIFICATION</scope>
</reference>
<feature type="region of interest" description="Disordered" evidence="1">
    <location>
        <begin position="544"/>
        <end position="565"/>
    </location>
</feature>
<dbReference type="GO" id="GO:0005634">
    <property type="term" value="C:nucleus"/>
    <property type="evidence" value="ECO:0007669"/>
    <property type="project" value="TreeGrafter"/>
</dbReference>
<feature type="region of interest" description="Disordered" evidence="1">
    <location>
        <begin position="662"/>
        <end position="689"/>
    </location>
</feature>
<feature type="compositionally biased region" description="Polar residues" evidence="1">
    <location>
        <begin position="678"/>
        <end position="688"/>
    </location>
</feature>
<sequence>MDNFEYSIQLNDREWAEFFLASEECNLAPASLATAEEQCLSDIEQGDGHASPDRLIPAGQGSEPAPGTGSSAPRGVPGDTPLHWQAGGHLSPPELLSGSEDEAELGSVGRFLCESDQPGCPSGPAMPSAQRRQPPRPPGAPLTGQAGGTAQGNPGQDAEGEAAAAEKGAAGGSRDVEPPGTPSTPEPGGDTGGGQPHGSEVVAQPGTPVGGSSPAPPARKRHPSASHSEPKLRGPSCDPPSPSLGAAQEASGERAGAEQSSPAGSPSVVRPKVPGQQKKSRKQRGASTAEGDREPGGAVAQGPTQGPGKAPPGSPMSSRKSKGKEKAAKAALGRMSSEEAAESKPPVPGPGVDEEDPAGSAPPRQKGKEPGAQSSGKTKATKPSKAGQAGGLGVRDGAPVIPDNGAVAPSGEACQEMPGKPLQPKSMAAFGGDAAEGAWRDPAAEIPGVAAAEIPGVPAAEIPVVPAVKIPGVPAAEIPGVPAAEIPGVPAAEIPGVPAAEIPAVPAAEIPVVPAAEIPAVPAAEIPRKPSEIPMVPSIEIPWEPAPEIPRKPSSGIPRSPPIDIPRKTAAGIPRVATPEIPWGPAPEIPRKLSPPCFADGASARSNTLDVTWPEMYDYFFCDSQEEEELGSSVEGRRSPLQREISWPELYEYFFNEPEGNRKKVKGKDRKRKKFSSLDHTGLQNEDPSSAAVKDTVIISVPEVCEHFFPETPRNRMGWRGIFSIAPASEVKRAVGALKSLLQRQIHPDSGQDPASQALVPRGSAEKFALVPLAPPGRGQVWPEGEEMALALRGTAEDPRVLTHKDMCLVFCAFASWAVKTSDLQAPDAWKTMFLASFGTLSAIRYFRRQVREGQPRT</sequence>